<dbReference type="PANTHER" id="PTHR33710">
    <property type="entry name" value="BNAC02G09200D PROTEIN"/>
    <property type="match status" value="1"/>
</dbReference>
<dbReference type="EMBL" id="QGKW02001660">
    <property type="protein sequence ID" value="KAF2580416.1"/>
    <property type="molecule type" value="Genomic_DNA"/>
</dbReference>
<evidence type="ECO:0000313" key="2">
    <source>
        <dbReference type="Proteomes" id="UP000712281"/>
    </source>
</evidence>
<dbReference type="PANTHER" id="PTHR33710:SF86">
    <property type="entry name" value="VIRAL MOVEMENT PROTEIN"/>
    <property type="match status" value="1"/>
</dbReference>
<dbReference type="Proteomes" id="UP000712281">
    <property type="component" value="Unassembled WGS sequence"/>
</dbReference>
<evidence type="ECO:0000313" key="1">
    <source>
        <dbReference type="EMBL" id="KAF2580416.1"/>
    </source>
</evidence>
<reference evidence="1" key="1">
    <citation type="submission" date="2019-12" db="EMBL/GenBank/DDBJ databases">
        <title>Genome sequencing and annotation of Brassica cretica.</title>
        <authorList>
            <person name="Studholme D.J."/>
            <person name="Sarris P.F."/>
        </authorList>
    </citation>
    <scope>NUCLEOTIDE SEQUENCE</scope>
    <source>
        <strain evidence="1">PFS-001/15</strain>
        <tissue evidence="1">Leaf</tissue>
    </source>
</reference>
<proteinExistence type="predicted"/>
<comment type="caution">
    <text evidence="1">The sequence shown here is derived from an EMBL/GenBank/DDBJ whole genome shotgun (WGS) entry which is preliminary data.</text>
</comment>
<dbReference type="AlphaFoldDB" id="A0A8S9JG93"/>
<name>A0A8S9JG93_BRACR</name>
<sequence length="318" mass="37346">MVKNAHFITDGEDYSPLYYRGLWELWSNPFYMITLELLLRDTQMLRHLLLSSWLTTGRVAASGKKEIIMGGVGVSKLYYTRVEDMNLSLQEAELFEAQHKGLSFTWWNNQEASPISKKINHAFINQAWSARFPEAYVEFLEPLQSDHSSCLFHVPSAQRRAPGPFKFFNHITNHPSFEETVREAWHPEAIMGTDQFKLVRSLKILKKELRMLNKTHYSGITQRVKTQGEIVAELQRRLLTQHDSETTSLEHHARENWQVLAKAEAKFYHQRSRVQWYDLGDRNTSFYHKVADQRASQNHIHFLYRSDGGLIWYHRLVP</sequence>
<protein>
    <submittedName>
        <fullName evidence="1">Uncharacterized protein</fullName>
    </submittedName>
</protein>
<organism evidence="1 2">
    <name type="scientific">Brassica cretica</name>
    <name type="common">Mustard</name>
    <dbReference type="NCBI Taxonomy" id="69181"/>
    <lineage>
        <taxon>Eukaryota</taxon>
        <taxon>Viridiplantae</taxon>
        <taxon>Streptophyta</taxon>
        <taxon>Embryophyta</taxon>
        <taxon>Tracheophyta</taxon>
        <taxon>Spermatophyta</taxon>
        <taxon>Magnoliopsida</taxon>
        <taxon>eudicotyledons</taxon>
        <taxon>Gunneridae</taxon>
        <taxon>Pentapetalae</taxon>
        <taxon>rosids</taxon>
        <taxon>malvids</taxon>
        <taxon>Brassicales</taxon>
        <taxon>Brassicaceae</taxon>
        <taxon>Brassiceae</taxon>
        <taxon>Brassica</taxon>
    </lineage>
</organism>
<accession>A0A8S9JG93</accession>
<gene>
    <name evidence="1" type="ORF">F2Q68_00003424</name>
</gene>